<evidence type="ECO:0000256" key="2">
    <source>
        <dbReference type="SAM" id="Phobius"/>
    </source>
</evidence>
<proteinExistence type="predicted"/>
<keyword evidence="4" id="KW-1185">Reference proteome</keyword>
<gene>
    <name evidence="3" type="ORF">MKK02DRAFT_38116</name>
</gene>
<feature type="region of interest" description="Disordered" evidence="1">
    <location>
        <begin position="1"/>
        <end position="26"/>
    </location>
</feature>
<evidence type="ECO:0000313" key="4">
    <source>
        <dbReference type="Proteomes" id="UP001164286"/>
    </source>
</evidence>
<protein>
    <submittedName>
        <fullName evidence="3">Uncharacterized protein</fullName>
    </submittedName>
</protein>
<comment type="caution">
    <text evidence="3">The sequence shown here is derived from an EMBL/GenBank/DDBJ whole genome shotgun (WGS) entry which is preliminary data.</text>
</comment>
<sequence length="299" mass="32409">MSSTVTTPTVTNIFPTATSSGATRDSGIGGQNPTTYYFVFLGVLVVLLTIAATLSLRALRIRRRYRTATQLAIMRGEPLPPMHNRDDYWGFGPMGWRNAEGGDEVDRAMAAGMRVRGGKGAWEKVPVLLEAEVDEKGDGEGLESCQVSGTWAMKGEAGSDRGEMLTFYKPVTLHSLLPRPVPSAASPEPAAPASRSLQPRQPGGASRIDFSEIRRQIRNGPRPAPALAGAPAQVVTELSRGVEIGEDVRVAIVIRMPRDPAEVEQEERRSMIDEDEERPGWESGMELGVWEGVVGGDKR</sequence>
<organism evidence="3 4">
    <name type="scientific">Dioszegia hungarica</name>
    <dbReference type="NCBI Taxonomy" id="4972"/>
    <lineage>
        <taxon>Eukaryota</taxon>
        <taxon>Fungi</taxon>
        <taxon>Dikarya</taxon>
        <taxon>Basidiomycota</taxon>
        <taxon>Agaricomycotina</taxon>
        <taxon>Tremellomycetes</taxon>
        <taxon>Tremellales</taxon>
        <taxon>Bulleribasidiaceae</taxon>
        <taxon>Dioszegia</taxon>
    </lineage>
</organism>
<dbReference type="Proteomes" id="UP001164286">
    <property type="component" value="Unassembled WGS sequence"/>
</dbReference>
<feature type="compositionally biased region" description="Low complexity" evidence="1">
    <location>
        <begin position="182"/>
        <end position="196"/>
    </location>
</feature>
<dbReference type="EMBL" id="JAKWFO010000008">
    <property type="protein sequence ID" value="KAI9633463.1"/>
    <property type="molecule type" value="Genomic_DNA"/>
</dbReference>
<dbReference type="AlphaFoldDB" id="A0AA38LSJ2"/>
<reference evidence="3" key="1">
    <citation type="journal article" date="2022" name="G3 (Bethesda)">
        <title>High quality genome of the basidiomycete yeast Dioszegia hungarica PDD-24b-2 isolated from cloud water.</title>
        <authorList>
            <person name="Jarrige D."/>
            <person name="Haridas S."/>
            <person name="Bleykasten-Grosshans C."/>
            <person name="Joly M."/>
            <person name="Nadalig T."/>
            <person name="Sancelme M."/>
            <person name="Vuilleumier S."/>
            <person name="Grigoriev I.V."/>
            <person name="Amato P."/>
            <person name="Bringel F."/>
        </authorList>
    </citation>
    <scope>NUCLEOTIDE SEQUENCE</scope>
    <source>
        <strain evidence="3">PDD-24b-2</strain>
    </source>
</reference>
<keyword evidence="2" id="KW-0472">Membrane</keyword>
<feature type="transmembrane region" description="Helical" evidence="2">
    <location>
        <begin position="36"/>
        <end position="56"/>
    </location>
</feature>
<feature type="region of interest" description="Disordered" evidence="1">
    <location>
        <begin position="179"/>
        <end position="209"/>
    </location>
</feature>
<feature type="compositionally biased region" description="Basic and acidic residues" evidence="1">
    <location>
        <begin position="260"/>
        <end position="272"/>
    </location>
</feature>
<feature type="region of interest" description="Disordered" evidence="1">
    <location>
        <begin position="260"/>
        <end position="299"/>
    </location>
</feature>
<dbReference type="GeneID" id="77729141"/>
<name>A0AA38LSJ2_9TREE</name>
<feature type="compositionally biased region" description="Polar residues" evidence="1">
    <location>
        <begin position="1"/>
        <end position="23"/>
    </location>
</feature>
<evidence type="ECO:0000256" key="1">
    <source>
        <dbReference type="SAM" id="MobiDB-lite"/>
    </source>
</evidence>
<keyword evidence="2" id="KW-1133">Transmembrane helix</keyword>
<keyword evidence="2" id="KW-0812">Transmembrane</keyword>
<evidence type="ECO:0000313" key="3">
    <source>
        <dbReference type="EMBL" id="KAI9633463.1"/>
    </source>
</evidence>
<accession>A0AA38LSJ2</accession>
<dbReference type="RefSeq" id="XP_052943240.1">
    <property type="nucleotide sequence ID" value="XM_053089936.1"/>
</dbReference>